<dbReference type="AlphaFoldDB" id="Q4RBB6"/>
<feature type="non-terminal residue" evidence="1">
    <location>
        <position position="1"/>
    </location>
</feature>
<organism evidence="1">
    <name type="scientific">Tetraodon nigroviridis</name>
    <name type="common">Spotted green pufferfish</name>
    <name type="synonym">Chelonodon nigroviridis</name>
    <dbReference type="NCBI Taxonomy" id="99883"/>
    <lineage>
        <taxon>Eukaryota</taxon>
        <taxon>Metazoa</taxon>
        <taxon>Chordata</taxon>
        <taxon>Craniata</taxon>
        <taxon>Vertebrata</taxon>
        <taxon>Euteleostomi</taxon>
        <taxon>Actinopterygii</taxon>
        <taxon>Neopterygii</taxon>
        <taxon>Teleostei</taxon>
        <taxon>Neoteleostei</taxon>
        <taxon>Acanthomorphata</taxon>
        <taxon>Eupercaria</taxon>
        <taxon>Tetraodontiformes</taxon>
        <taxon>Tetradontoidea</taxon>
        <taxon>Tetraodontidae</taxon>
        <taxon>Tetraodon</taxon>
    </lineage>
</organism>
<dbReference type="EMBL" id="CAAE01021751">
    <property type="protein sequence ID" value="CAG14317.1"/>
    <property type="molecule type" value="Genomic_DNA"/>
</dbReference>
<reference evidence="1" key="2">
    <citation type="submission" date="2004-02" db="EMBL/GenBank/DDBJ databases">
        <authorList>
            <consortium name="Genoscope"/>
            <consortium name="Whitehead Institute Centre for Genome Research"/>
        </authorList>
    </citation>
    <scope>NUCLEOTIDE SEQUENCE</scope>
</reference>
<reference evidence="1" key="1">
    <citation type="journal article" date="2004" name="Nature">
        <title>Genome duplication in the teleost fish Tetraodon nigroviridis reveals the early vertebrate proto-karyotype.</title>
        <authorList>
            <person name="Jaillon O."/>
            <person name="Aury J.-M."/>
            <person name="Brunet F."/>
            <person name="Petit J.-L."/>
            <person name="Stange-Thomann N."/>
            <person name="Mauceli E."/>
            <person name="Bouneau L."/>
            <person name="Fischer C."/>
            <person name="Ozouf-Costaz C."/>
            <person name="Bernot A."/>
            <person name="Nicaud S."/>
            <person name="Jaffe D."/>
            <person name="Fisher S."/>
            <person name="Lutfalla G."/>
            <person name="Dossat C."/>
            <person name="Segurens B."/>
            <person name="Dasilva C."/>
            <person name="Salanoubat M."/>
            <person name="Levy M."/>
            <person name="Boudet N."/>
            <person name="Castellano S."/>
            <person name="Anthouard V."/>
            <person name="Jubin C."/>
            <person name="Castelli V."/>
            <person name="Katinka M."/>
            <person name="Vacherie B."/>
            <person name="Biemont C."/>
            <person name="Skalli Z."/>
            <person name="Cattolico L."/>
            <person name="Poulain J."/>
            <person name="De Berardinis V."/>
            <person name="Cruaud C."/>
            <person name="Duprat S."/>
            <person name="Brottier P."/>
            <person name="Coutanceau J.-P."/>
            <person name="Gouzy J."/>
            <person name="Parra G."/>
            <person name="Lardier G."/>
            <person name="Chapple C."/>
            <person name="McKernan K.J."/>
            <person name="McEwan P."/>
            <person name="Bosak S."/>
            <person name="Kellis M."/>
            <person name="Volff J.-N."/>
            <person name="Guigo R."/>
            <person name="Zody M.C."/>
            <person name="Mesirov J."/>
            <person name="Lindblad-Toh K."/>
            <person name="Birren B."/>
            <person name="Nusbaum C."/>
            <person name="Kahn D."/>
            <person name="Robinson-Rechavi M."/>
            <person name="Laudet V."/>
            <person name="Schachter V."/>
            <person name="Quetier F."/>
            <person name="Saurin W."/>
            <person name="Scarpelli C."/>
            <person name="Wincker P."/>
            <person name="Lander E.S."/>
            <person name="Weissenbach J."/>
            <person name="Roest Crollius H."/>
        </authorList>
    </citation>
    <scope>NUCLEOTIDE SEQUENCE [LARGE SCALE GENOMIC DNA]</scope>
</reference>
<comment type="caution">
    <text evidence="1">The sequence shown here is derived from an EMBL/GenBank/DDBJ whole genome shotgun (WGS) entry which is preliminary data.</text>
</comment>
<name>Q4RBB6_TETNG</name>
<accession>Q4RBB6</accession>
<gene>
    <name evidence="1" type="ORF">GSTENG00035979001</name>
</gene>
<dbReference type="KEGG" id="tng:GSTEN00035979G001"/>
<sequence length="33" mass="3737">PLGSSWLAKTACRSQETHLGVYRHLWLVIGEPM</sequence>
<evidence type="ECO:0000313" key="1">
    <source>
        <dbReference type="EMBL" id="CAG14317.1"/>
    </source>
</evidence>
<proteinExistence type="predicted"/>
<protein>
    <submittedName>
        <fullName evidence="1">(spotted green pufferfish) hypothetical protein</fullName>
    </submittedName>
</protein>